<dbReference type="PROSITE" id="PS51257">
    <property type="entry name" value="PROKAR_LIPOPROTEIN"/>
    <property type="match status" value="1"/>
</dbReference>
<dbReference type="Gene3D" id="3.20.20.80">
    <property type="entry name" value="Glycosidases"/>
    <property type="match status" value="1"/>
</dbReference>
<reference evidence="2 3" key="1">
    <citation type="submission" date="2020-06" db="EMBL/GenBank/DDBJ databases">
        <title>Actinomadura xiongansis sp. nov., isolated from soil of Baiyangdian.</title>
        <authorList>
            <person name="Zhang X."/>
        </authorList>
    </citation>
    <scope>NUCLEOTIDE SEQUENCE [LARGE SCALE GENOMIC DNA]</scope>
    <source>
        <strain evidence="2 3">HBUM206468</strain>
    </source>
</reference>
<dbReference type="CDD" id="cd19608">
    <property type="entry name" value="GH113_mannanase-like"/>
    <property type="match status" value="1"/>
</dbReference>
<dbReference type="Proteomes" id="UP000805614">
    <property type="component" value="Unassembled WGS sequence"/>
</dbReference>
<dbReference type="SUPFAM" id="SSF51445">
    <property type="entry name" value="(Trans)glycosidases"/>
    <property type="match status" value="1"/>
</dbReference>
<evidence type="ECO:0000313" key="2">
    <source>
        <dbReference type="EMBL" id="MBC6469333.1"/>
    </source>
</evidence>
<dbReference type="InterPro" id="IPR055151">
    <property type="entry name" value="GH113"/>
</dbReference>
<organism evidence="2 3">
    <name type="scientific">Actinomadura alba</name>
    <dbReference type="NCBI Taxonomy" id="406431"/>
    <lineage>
        <taxon>Bacteria</taxon>
        <taxon>Bacillati</taxon>
        <taxon>Actinomycetota</taxon>
        <taxon>Actinomycetes</taxon>
        <taxon>Streptosporangiales</taxon>
        <taxon>Thermomonosporaceae</taxon>
        <taxon>Actinomadura</taxon>
    </lineage>
</organism>
<sequence length="348" mass="38431">MRVRGALRGGGSWLALAGAALAAVTGCAPGSAERSSPAIQAQRRGFALPSWSTGDYDGPHAAAYVKAIADTGASWLQLNPTWYQQDPRDGEPRRTDETASDDGVRHIIGLARAAGLKVLLKPHVDLLDGQDRATIRPADRGRWFAAYTRLIVHYAGLAREAGATEFAVGTELAGLSAERPEWLAVITAARERFGGPLVYAANYDEYARVRFWDALDLIGIDAYWPIADRPTTDPAALRRAWRPIAMRLAAFSAEHRRKILFTEAGYVSQRGATTRPYSWTISEVRGDEEQAAAYEALLKGFSGQPWWAGVHWWMWDDWPDAGETPPPLAYSPHGKPAEQVVRRWWRGR</sequence>
<comment type="caution">
    <text evidence="2">The sequence shown here is derived from an EMBL/GenBank/DDBJ whole genome shotgun (WGS) entry which is preliminary data.</text>
</comment>
<evidence type="ECO:0000256" key="1">
    <source>
        <dbReference type="SAM" id="SignalP"/>
    </source>
</evidence>
<dbReference type="EMBL" id="JABVEC010000026">
    <property type="protein sequence ID" value="MBC6469333.1"/>
    <property type="molecule type" value="Genomic_DNA"/>
</dbReference>
<dbReference type="Pfam" id="PF22612">
    <property type="entry name" value="GH113"/>
    <property type="match status" value="1"/>
</dbReference>
<proteinExistence type="predicted"/>
<keyword evidence="3" id="KW-1185">Reference proteome</keyword>
<keyword evidence="1" id="KW-0732">Signal</keyword>
<dbReference type="InterPro" id="IPR017853">
    <property type="entry name" value="GH"/>
</dbReference>
<evidence type="ECO:0008006" key="4">
    <source>
        <dbReference type="Google" id="ProtNLM"/>
    </source>
</evidence>
<accession>A0ABR7LY66</accession>
<feature type="signal peptide" evidence="1">
    <location>
        <begin position="1"/>
        <end position="22"/>
    </location>
</feature>
<protein>
    <recommendedName>
        <fullName evidence="4">GTA TIM-barrel-like domain-containing protein</fullName>
    </recommendedName>
</protein>
<gene>
    <name evidence="2" type="ORF">HKK74_28120</name>
</gene>
<dbReference type="RefSeq" id="WP_187246383.1">
    <property type="nucleotide sequence ID" value="NZ_BAAAOK010000009.1"/>
</dbReference>
<evidence type="ECO:0000313" key="3">
    <source>
        <dbReference type="Proteomes" id="UP000805614"/>
    </source>
</evidence>
<name>A0ABR7LY66_9ACTN</name>
<feature type="chain" id="PRO_5046580330" description="GTA TIM-barrel-like domain-containing protein" evidence="1">
    <location>
        <begin position="23"/>
        <end position="348"/>
    </location>
</feature>